<evidence type="ECO:0000256" key="4">
    <source>
        <dbReference type="ARBA" id="ARBA00022840"/>
    </source>
</evidence>
<dbReference type="PANTHER" id="PTHR11274:SF0">
    <property type="entry name" value="GENERAL TRANSCRIPTION AND DNA REPAIR FACTOR IIH HELICASE SUBUNIT XPB"/>
    <property type="match status" value="1"/>
</dbReference>
<protein>
    <recommendedName>
        <fullName evidence="6">Helicase ATP-binding domain-containing protein</fullName>
    </recommendedName>
</protein>
<keyword evidence="3" id="KW-0347">Helicase</keyword>
<feature type="domain" description="Helicase ATP-binding" evidence="6">
    <location>
        <begin position="195"/>
        <end position="347"/>
    </location>
</feature>
<name>A0A6C0EN67_9ZZZZ</name>
<dbReference type="Gene3D" id="3.40.50.300">
    <property type="entry name" value="P-loop containing nucleotide triphosphate hydrolases"/>
    <property type="match status" value="2"/>
</dbReference>
<evidence type="ECO:0000256" key="3">
    <source>
        <dbReference type="ARBA" id="ARBA00022806"/>
    </source>
</evidence>
<organism evidence="7">
    <name type="scientific">viral metagenome</name>
    <dbReference type="NCBI Taxonomy" id="1070528"/>
    <lineage>
        <taxon>unclassified sequences</taxon>
        <taxon>metagenomes</taxon>
        <taxon>organismal metagenomes</taxon>
    </lineage>
</organism>
<evidence type="ECO:0000256" key="2">
    <source>
        <dbReference type="ARBA" id="ARBA00022801"/>
    </source>
</evidence>
<dbReference type="GO" id="GO:0004386">
    <property type="term" value="F:helicase activity"/>
    <property type="evidence" value="ECO:0007669"/>
    <property type="project" value="UniProtKB-KW"/>
</dbReference>
<dbReference type="GO" id="GO:0016787">
    <property type="term" value="F:hydrolase activity"/>
    <property type="evidence" value="ECO:0007669"/>
    <property type="project" value="UniProtKB-KW"/>
</dbReference>
<dbReference type="EMBL" id="MN738864">
    <property type="protein sequence ID" value="QHT28805.1"/>
    <property type="molecule type" value="Genomic_DNA"/>
</dbReference>
<dbReference type="AlphaFoldDB" id="A0A6C0EN67"/>
<dbReference type="GO" id="GO:0003677">
    <property type="term" value="F:DNA binding"/>
    <property type="evidence" value="ECO:0007669"/>
    <property type="project" value="InterPro"/>
</dbReference>
<dbReference type="GO" id="GO:0005524">
    <property type="term" value="F:ATP binding"/>
    <property type="evidence" value="ECO:0007669"/>
    <property type="project" value="UniProtKB-KW"/>
</dbReference>
<keyword evidence="1" id="KW-0547">Nucleotide-binding</keyword>
<keyword evidence="5" id="KW-0472">Membrane</keyword>
<dbReference type="InterPro" id="IPR014001">
    <property type="entry name" value="Helicase_ATP-bd"/>
</dbReference>
<dbReference type="InterPro" id="IPR050615">
    <property type="entry name" value="ATP-dep_DNA_Helicase"/>
</dbReference>
<dbReference type="InterPro" id="IPR018306">
    <property type="entry name" value="Phage_T5_Orf172_DNA-bd"/>
</dbReference>
<dbReference type="Pfam" id="PF10544">
    <property type="entry name" value="T5orf172"/>
    <property type="match status" value="1"/>
</dbReference>
<dbReference type="PROSITE" id="PS51192">
    <property type="entry name" value="HELICASE_ATP_BIND_1"/>
    <property type="match status" value="1"/>
</dbReference>
<dbReference type="InterPro" id="IPR006935">
    <property type="entry name" value="Helicase/UvrB_N"/>
</dbReference>
<feature type="transmembrane region" description="Helical" evidence="5">
    <location>
        <begin position="12"/>
        <end position="31"/>
    </location>
</feature>
<reference evidence="7" key="1">
    <citation type="journal article" date="2020" name="Nature">
        <title>Giant virus diversity and host interactions through global metagenomics.</title>
        <authorList>
            <person name="Schulz F."/>
            <person name="Roux S."/>
            <person name="Paez-Espino D."/>
            <person name="Jungbluth S."/>
            <person name="Walsh D.A."/>
            <person name="Denef V.J."/>
            <person name="McMahon K.D."/>
            <person name="Konstantinidis K.T."/>
            <person name="Eloe-Fadrosh E.A."/>
            <person name="Kyrpides N.C."/>
            <person name="Woyke T."/>
        </authorList>
    </citation>
    <scope>NUCLEOTIDE SEQUENCE</scope>
    <source>
        <strain evidence="7">GVMAG-M-3300001351-8</strain>
    </source>
</reference>
<keyword evidence="5" id="KW-0812">Transmembrane</keyword>
<evidence type="ECO:0000313" key="7">
    <source>
        <dbReference type="EMBL" id="QHT28805.1"/>
    </source>
</evidence>
<dbReference type="InterPro" id="IPR027417">
    <property type="entry name" value="P-loop_NTPase"/>
</dbReference>
<keyword evidence="5" id="KW-1133">Transmembrane helix</keyword>
<dbReference type="PANTHER" id="PTHR11274">
    <property type="entry name" value="RAD25/XP-B DNA REPAIR HELICASE"/>
    <property type="match status" value="1"/>
</dbReference>
<dbReference type="SUPFAM" id="SSF52540">
    <property type="entry name" value="P-loop containing nucleoside triphosphate hydrolases"/>
    <property type="match status" value="2"/>
</dbReference>
<keyword evidence="2" id="KW-0378">Hydrolase</keyword>
<evidence type="ECO:0000256" key="1">
    <source>
        <dbReference type="ARBA" id="ARBA00022741"/>
    </source>
</evidence>
<sequence>MIINAVDYNIILIPLIICIKIDHIMIIYNIIKFKMSSHSVYIGQCEDLKEHYTKCGKTSNFINRRGQLQTGYPLNEFIPYIMIVCNNELDEGEIEDLIHSHYTEYNTINNENYKGTGTEWFDYTFNYSEIKDLLEDKGYYNKILVDLELSRYLSELKRHNYIKDEYIKKMQLLKASRLKKYIPNEIQSNILENVVLYYSNNDIGKLLAACGVGKTLASLFVSKKLKSRTIIIGVPYTTLLEQWKGEINKLYSSNDILLVGGIGTKDSGNIKDFLKVTTRNRIVITTYSSAHIIQEITDEITNGEQFTFNFKIGDEAHHLASREAYSSKQWISFHRIKSDKTLFLTATEKIIEDKTNKIVYSMDDEEIFGKNIYPPISIKWAIDNKKITDYQVILLKNTEEQVDNIIKILGVPVENKGLFISAYVSLKSIVKYSDLTHILIYCNQTNNAKLITKYINLILDKKLVEISKEDLYYVDLHSNSNIDKELCVNNFKVSKYGIINCVYEFGEGFNCPEINGVVFAENMESEIRICQCSLRANRLDSNFPNKIAYYMIPWIDTDDWDDKNIPFDKVKKIISKLGNEDDMIQQKIVLSELKPKKPKKPKTENEDDGFILDDDGDELNKIILRLKHKKSLKSKLSQEEDELNYIRELNKQLNIIDKHHYITFEKTHADFIKDPEAYFKIYGLWKGWNDFLGIDTTNFIQSKEEWIKFCKEKKVDSVNKYNELCEIYPQLPKEPSELYPGFNNIGYELGLFNRRR</sequence>
<keyword evidence="4" id="KW-0067">ATP-binding</keyword>
<evidence type="ECO:0000259" key="6">
    <source>
        <dbReference type="PROSITE" id="PS51192"/>
    </source>
</evidence>
<dbReference type="Pfam" id="PF04851">
    <property type="entry name" value="ResIII"/>
    <property type="match status" value="1"/>
</dbReference>
<proteinExistence type="predicted"/>
<evidence type="ECO:0000256" key="5">
    <source>
        <dbReference type="SAM" id="Phobius"/>
    </source>
</evidence>
<accession>A0A6C0EN67</accession>
<dbReference type="SMART" id="SM00487">
    <property type="entry name" value="DEXDc"/>
    <property type="match status" value="1"/>
</dbReference>